<reference evidence="2" key="1">
    <citation type="submission" date="2017-05" db="EMBL/GenBank/DDBJ databases">
        <title>Streptomyces olivochromogenes NBRC 3561 whole genome shotgun sequence.</title>
        <authorList>
            <person name="Dohra H."/>
            <person name="Kodani S."/>
        </authorList>
    </citation>
    <scope>NUCLEOTIDE SEQUENCE [LARGE SCALE GENOMIC DNA]</scope>
    <source>
        <strain evidence="2">NBRC 3561</strain>
    </source>
</reference>
<evidence type="ECO:0000313" key="1">
    <source>
        <dbReference type="EMBL" id="GAX59048.1"/>
    </source>
</evidence>
<dbReference type="Proteomes" id="UP000217446">
    <property type="component" value="Unassembled WGS sequence"/>
</dbReference>
<organism evidence="1 2">
    <name type="scientific">Streptomyces olivochromogenes</name>
    <dbReference type="NCBI Taxonomy" id="1963"/>
    <lineage>
        <taxon>Bacteria</taxon>
        <taxon>Bacillati</taxon>
        <taxon>Actinomycetota</taxon>
        <taxon>Actinomycetes</taxon>
        <taxon>Kitasatosporales</taxon>
        <taxon>Streptomycetaceae</taxon>
        <taxon>Streptomyces</taxon>
    </lineage>
</organism>
<keyword evidence="2" id="KW-1185">Reference proteome</keyword>
<accession>A0A286TT60</accession>
<comment type="caution">
    <text evidence="1">The sequence shown here is derived from an EMBL/GenBank/DDBJ whole genome shotgun (WGS) entry which is preliminary data.</text>
</comment>
<evidence type="ECO:0000313" key="2">
    <source>
        <dbReference type="Proteomes" id="UP000217446"/>
    </source>
</evidence>
<gene>
    <name evidence="1" type="ORF">SO3561_10625</name>
</gene>
<evidence type="ECO:0008006" key="3">
    <source>
        <dbReference type="Google" id="ProtNLM"/>
    </source>
</evidence>
<dbReference type="EMBL" id="BDQI01000100">
    <property type="protein sequence ID" value="GAX59048.1"/>
    <property type="molecule type" value="Genomic_DNA"/>
</dbReference>
<sequence>MTNDVDTLATALYASTDDMLKEYPDLAPCRPSVGITPRLSDAELVALATMQAILGYTSEAKWLRHARAHLRHLFPYLP</sequence>
<dbReference type="AlphaFoldDB" id="A0A286TT60"/>
<protein>
    <recommendedName>
        <fullName evidence="3">Transposase</fullName>
    </recommendedName>
</protein>
<name>A0A286TT60_STROL</name>
<proteinExistence type="predicted"/>